<evidence type="ECO:0000313" key="3">
    <source>
        <dbReference type="EMBL" id="KAJ3570450.1"/>
    </source>
</evidence>
<protein>
    <recommendedName>
        <fullName evidence="5">Carbohydrate-binding module family 19 domain-containing protein</fullName>
    </recommendedName>
</protein>
<sequence length="299" mass="30025">MTTLLSLLTFVIAVSGAPMAALDAATLLRNGQEAQALNRHFQGLTASDSCQDGQVACIGGKTLVQCQGTSWSTVLDRCTGKSQNCFALPSVSSSGVRLTCTSPKSAASRISATGATGGLLGNPNNSTMEVYNGNTTNGDSAPDNSPAPVDNAGGNNVDPSSSHRHPCSKATATTAQSTPTAAPDTLPSSSNFPPQVTTRAPAQPSPAANTTPGRITVTVTLVPSEQATLAPQTRTVSPKDAEAIVASIKAAGGSEVVYNSTPAHGTSTPSPTSPAAVSTITSIPLPSSSPVAQGNDGYY</sequence>
<evidence type="ECO:0008006" key="5">
    <source>
        <dbReference type="Google" id="ProtNLM"/>
    </source>
</evidence>
<accession>A0AAD5VXB8</accession>
<dbReference type="Proteomes" id="UP001213000">
    <property type="component" value="Unassembled WGS sequence"/>
</dbReference>
<evidence type="ECO:0000313" key="4">
    <source>
        <dbReference type="Proteomes" id="UP001213000"/>
    </source>
</evidence>
<feature type="signal peptide" evidence="2">
    <location>
        <begin position="1"/>
        <end position="16"/>
    </location>
</feature>
<dbReference type="AlphaFoldDB" id="A0AAD5VXB8"/>
<dbReference type="EMBL" id="JANIEX010000237">
    <property type="protein sequence ID" value="KAJ3570450.1"/>
    <property type="molecule type" value="Genomic_DNA"/>
</dbReference>
<evidence type="ECO:0000256" key="1">
    <source>
        <dbReference type="SAM" id="MobiDB-lite"/>
    </source>
</evidence>
<evidence type="ECO:0000256" key="2">
    <source>
        <dbReference type="SAM" id="SignalP"/>
    </source>
</evidence>
<keyword evidence="4" id="KW-1185">Reference proteome</keyword>
<feature type="region of interest" description="Disordered" evidence="1">
    <location>
        <begin position="113"/>
        <end position="213"/>
    </location>
</feature>
<name>A0AAD5VXB8_9AGAR</name>
<feature type="chain" id="PRO_5042065226" description="Carbohydrate-binding module family 19 domain-containing protein" evidence="2">
    <location>
        <begin position="17"/>
        <end position="299"/>
    </location>
</feature>
<feature type="region of interest" description="Disordered" evidence="1">
    <location>
        <begin position="259"/>
        <end position="299"/>
    </location>
</feature>
<reference evidence="3" key="1">
    <citation type="submission" date="2022-07" db="EMBL/GenBank/DDBJ databases">
        <title>Genome Sequence of Leucocoprinus birnbaumii.</title>
        <authorList>
            <person name="Buettner E."/>
        </authorList>
    </citation>
    <scope>NUCLEOTIDE SEQUENCE</scope>
    <source>
        <strain evidence="3">VT141</strain>
    </source>
</reference>
<comment type="caution">
    <text evidence="3">The sequence shown here is derived from an EMBL/GenBank/DDBJ whole genome shotgun (WGS) entry which is preliminary data.</text>
</comment>
<organism evidence="3 4">
    <name type="scientific">Leucocoprinus birnbaumii</name>
    <dbReference type="NCBI Taxonomy" id="56174"/>
    <lineage>
        <taxon>Eukaryota</taxon>
        <taxon>Fungi</taxon>
        <taxon>Dikarya</taxon>
        <taxon>Basidiomycota</taxon>
        <taxon>Agaricomycotina</taxon>
        <taxon>Agaricomycetes</taxon>
        <taxon>Agaricomycetidae</taxon>
        <taxon>Agaricales</taxon>
        <taxon>Agaricineae</taxon>
        <taxon>Agaricaceae</taxon>
        <taxon>Leucocoprinus</taxon>
    </lineage>
</organism>
<feature type="compositionally biased region" description="Polar residues" evidence="1">
    <location>
        <begin position="122"/>
        <end position="143"/>
    </location>
</feature>
<feature type="compositionally biased region" description="Polar residues" evidence="1">
    <location>
        <begin position="186"/>
        <end position="213"/>
    </location>
</feature>
<gene>
    <name evidence="3" type="ORF">NP233_g4396</name>
</gene>
<proteinExistence type="predicted"/>
<keyword evidence="2" id="KW-0732">Signal</keyword>
<feature type="compositionally biased region" description="Low complexity" evidence="1">
    <location>
        <begin position="170"/>
        <end position="182"/>
    </location>
</feature>
<feature type="compositionally biased region" description="Low complexity" evidence="1">
    <location>
        <begin position="260"/>
        <end position="290"/>
    </location>
</feature>